<gene>
    <name evidence="2" type="ORF">ACFOKA_05575</name>
</gene>
<keyword evidence="1" id="KW-0812">Transmembrane</keyword>
<dbReference type="Proteomes" id="UP001595444">
    <property type="component" value="Unassembled WGS sequence"/>
</dbReference>
<feature type="transmembrane region" description="Helical" evidence="1">
    <location>
        <begin position="158"/>
        <end position="175"/>
    </location>
</feature>
<feature type="transmembrane region" description="Helical" evidence="1">
    <location>
        <begin position="48"/>
        <end position="68"/>
    </location>
</feature>
<evidence type="ECO:0000313" key="3">
    <source>
        <dbReference type="Proteomes" id="UP001595444"/>
    </source>
</evidence>
<evidence type="ECO:0000313" key="2">
    <source>
        <dbReference type="EMBL" id="MFC3051367.1"/>
    </source>
</evidence>
<evidence type="ECO:0000256" key="1">
    <source>
        <dbReference type="SAM" id="Phobius"/>
    </source>
</evidence>
<sequence>MFTLNNRELALVIWLGIFLLCCLAKTEIRHSIWAALKSAMTPTLVKLVLLICLYVALLVYGLSLIGLWESSGLKVTVLWVMTSGIVVCSKTDAIRTDEQFFKKQVWANVSAVTLFEYIVAFQPFSLSIELIVFPLVVVISVWYAVAAQDHKNKSVENLMITLLLIWACVSFYHSVDYIIHQEQAGLVLETAYDLVFPLMMTVLFLPFLYILRFYVVYEIVLIRIGNTMPDKLRRWACIEAIKAFKFDTFLLDRWSNSVVLRRLTTKKEVMMLINEQFVLHKHEQQPHFIHHSDGWSPYFAQKFLSIVGLETNSYTYYYEEEWGASSPPLKFGDRLKSNSISYFITGDLKAAKNLKVMTSIHDIHREDEAKKRLLEASELLTTKAIKRDMPLNIRAAILAGKGQEEKVDDKKLMVSRIDWSNINSAGYTMNFSVEHIDRS</sequence>
<name>A0ABV7D3C7_9PROT</name>
<organism evidence="2 3">
    <name type="scientific">Kordiimonas pumila</name>
    <dbReference type="NCBI Taxonomy" id="2161677"/>
    <lineage>
        <taxon>Bacteria</taxon>
        <taxon>Pseudomonadati</taxon>
        <taxon>Pseudomonadota</taxon>
        <taxon>Alphaproteobacteria</taxon>
        <taxon>Kordiimonadales</taxon>
        <taxon>Kordiimonadaceae</taxon>
        <taxon>Kordiimonas</taxon>
    </lineage>
</organism>
<protein>
    <submittedName>
        <fullName evidence="2">Uncharacterized protein</fullName>
    </submittedName>
</protein>
<keyword evidence="3" id="KW-1185">Reference proteome</keyword>
<keyword evidence="1" id="KW-1133">Transmembrane helix</keyword>
<comment type="caution">
    <text evidence="2">The sequence shown here is derived from an EMBL/GenBank/DDBJ whole genome shotgun (WGS) entry which is preliminary data.</text>
</comment>
<feature type="transmembrane region" description="Helical" evidence="1">
    <location>
        <begin position="195"/>
        <end position="215"/>
    </location>
</feature>
<feature type="transmembrane region" description="Helical" evidence="1">
    <location>
        <begin position="130"/>
        <end position="146"/>
    </location>
</feature>
<proteinExistence type="predicted"/>
<accession>A0ABV7D3C7</accession>
<dbReference type="EMBL" id="JBHRSL010000002">
    <property type="protein sequence ID" value="MFC3051367.1"/>
    <property type="molecule type" value="Genomic_DNA"/>
</dbReference>
<reference evidence="3" key="1">
    <citation type="journal article" date="2019" name="Int. J. Syst. Evol. Microbiol.">
        <title>The Global Catalogue of Microorganisms (GCM) 10K type strain sequencing project: providing services to taxonomists for standard genome sequencing and annotation.</title>
        <authorList>
            <consortium name="The Broad Institute Genomics Platform"/>
            <consortium name="The Broad Institute Genome Sequencing Center for Infectious Disease"/>
            <person name="Wu L."/>
            <person name="Ma J."/>
        </authorList>
    </citation>
    <scope>NUCLEOTIDE SEQUENCE [LARGE SCALE GENOMIC DNA]</scope>
    <source>
        <strain evidence="3">KCTC 62164</strain>
    </source>
</reference>
<keyword evidence="1" id="KW-0472">Membrane</keyword>
<dbReference type="RefSeq" id="WP_194211581.1">
    <property type="nucleotide sequence ID" value="NZ_CP061205.1"/>
</dbReference>